<dbReference type="EMBL" id="KN824286">
    <property type="protein sequence ID" value="KIM30056.1"/>
    <property type="molecule type" value="Genomic_DNA"/>
</dbReference>
<evidence type="ECO:0000313" key="3">
    <source>
        <dbReference type="Proteomes" id="UP000054097"/>
    </source>
</evidence>
<organism evidence="2 3">
    <name type="scientific">Serendipita vermifera MAFF 305830</name>
    <dbReference type="NCBI Taxonomy" id="933852"/>
    <lineage>
        <taxon>Eukaryota</taxon>
        <taxon>Fungi</taxon>
        <taxon>Dikarya</taxon>
        <taxon>Basidiomycota</taxon>
        <taxon>Agaricomycotina</taxon>
        <taxon>Agaricomycetes</taxon>
        <taxon>Sebacinales</taxon>
        <taxon>Serendipitaceae</taxon>
        <taxon>Serendipita</taxon>
    </lineage>
</organism>
<keyword evidence="3" id="KW-1185">Reference proteome</keyword>
<reference evidence="2 3" key="1">
    <citation type="submission" date="2014-04" db="EMBL/GenBank/DDBJ databases">
        <authorList>
            <consortium name="DOE Joint Genome Institute"/>
            <person name="Kuo A."/>
            <person name="Zuccaro A."/>
            <person name="Kohler A."/>
            <person name="Nagy L.G."/>
            <person name="Floudas D."/>
            <person name="Copeland A."/>
            <person name="Barry K.W."/>
            <person name="Cichocki N."/>
            <person name="Veneault-Fourrey C."/>
            <person name="LaButti K."/>
            <person name="Lindquist E.A."/>
            <person name="Lipzen A."/>
            <person name="Lundell T."/>
            <person name="Morin E."/>
            <person name="Murat C."/>
            <person name="Sun H."/>
            <person name="Tunlid A."/>
            <person name="Henrissat B."/>
            <person name="Grigoriev I.V."/>
            <person name="Hibbett D.S."/>
            <person name="Martin F."/>
            <person name="Nordberg H.P."/>
            <person name="Cantor M.N."/>
            <person name="Hua S.X."/>
        </authorList>
    </citation>
    <scope>NUCLEOTIDE SEQUENCE [LARGE SCALE GENOMIC DNA]</scope>
    <source>
        <strain evidence="2 3">MAFF 305830</strain>
    </source>
</reference>
<dbReference type="Proteomes" id="UP000054097">
    <property type="component" value="Unassembled WGS sequence"/>
</dbReference>
<reference evidence="3" key="2">
    <citation type="submission" date="2015-01" db="EMBL/GenBank/DDBJ databases">
        <title>Evolutionary Origins and Diversification of the Mycorrhizal Mutualists.</title>
        <authorList>
            <consortium name="DOE Joint Genome Institute"/>
            <consortium name="Mycorrhizal Genomics Consortium"/>
            <person name="Kohler A."/>
            <person name="Kuo A."/>
            <person name="Nagy L.G."/>
            <person name="Floudas D."/>
            <person name="Copeland A."/>
            <person name="Barry K.W."/>
            <person name="Cichocki N."/>
            <person name="Veneault-Fourrey C."/>
            <person name="LaButti K."/>
            <person name="Lindquist E.A."/>
            <person name="Lipzen A."/>
            <person name="Lundell T."/>
            <person name="Morin E."/>
            <person name="Murat C."/>
            <person name="Riley R."/>
            <person name="Ohm R."/>
            <person name="Sun H."/>
            <person name="Tunlid A."/>
            <person name="Henrissat B."/>
            <person name="Grigoriev I.V."/>
            <person name="Hibbett D.S."/>
            <person name="Martin F."/>
        </authorList>
    </citation>
    <scope>NUCLEOTIDE SEQUENCE [LARGE SCALE GENOMIC DNA]</scope>
    <source>
        <strain evidence="3">MAFF 305830</strain>
    </source>
</reference>
<sequence length="172" mass="19199">MDAPSLPTETVFTEMEPSIPTETVFTEMDRLAGHVEQEKYAMIVSVVKAHHTVLNNPDIHKTYMAVYKNRARAQGILEDLLDIAKKRKIEIRLPQKGTPPHDQGKLGPSEDDDMAPENEDTTLVEPNLPEVRRKKVAVQNFKIQAWQQELLEGCAYVAGVPGSVTIHADNSS</sequence>
<name>A0A0C3BF22_SERVB</name>
<evidence type="ECO:0000313" key="2">
    <source>
        <dbReference type="EMBL" id="KIM30056.1"/>
    </source>
</evidence>
<feature type="compositionally biased region" description="Acidic residues" evidence="1">
    <location>
        <begin position="109"/>
        <end position="121"/>
    </location>
</feature>
<accession>A0A0C3BF22</accession>
<gene>
    <name evidence="2" type="ORF">M408DRAFT_328462</name>
</gene>
<feature type="region of interest" description="Disordered" evidence="1">
    <location>
        <begin position="91"/>
        <end position="121"/>
    </location>
</feature>
<dbReference type="HOGENOM" id="CLU_1556207_0_0_1"/>
<evidence type="ECO:0000256" key="1">
    <source>
        <dbReference type="SAM" id="MobiDB-lite"/>
    </source>
</evidence>
<protein>
    <submittedName>
        <fullName evidence="2">Uncharacterized protein</fullName>
    </submittedName>
</protein>
<dbReference type="AlphaFoldDB" id="A0A0C3BF22"/>
<proteinExistence type="predicted"/>